<dbReference type="WBParaSite" id="Hba_05315">
    <property type="protein sequence ID" value="Hba_05315"/>
    <property type="gene ID" value="Hba_05315"/>
</dbReference>
<name>A0A1I7WJV9_HETBA</name>
<keyword evidence="1" id="KW-1185">Reference proteome</keyword>
<sequence>MHDIYLYISKQLKYNEHFWLVVLNNSDSFRILSYLSKIQRSHNYTV</sequence>
<reference evidence="2" key="1">
    <citation type="submission" date="2016-11" db="UniProtKB">
        <authorList>
            <consortium name="WormBaseParasite"/>
        </authorList>
    </citation>
    <scope>IDENTIFICATION</scope>
</reference>
<proteinExistence type="predicted"/>
<dbReference type="Proteomes" id="UP000095283">
    <property type="component" value="Unplaced"/>
</dbReference>
<organism evidence="1 2">
    <name type="scientific">Heterorhabditis bacteriophora</name>
    <name type="common">Entomopathogenic nematode worm</name>
    <dbReference type="NCBI Taxonomy" id="37862"/>
    <lineage>
        <taxon>Eukaryota</taxon>
        <taxon>Metazoa</taxon>
        <taxon>Ecdysozoa</taxon>
        <taxon>Nematoda</taxon>
        <taxon>Chromadorea</taxon>
        <taxon>Rhabditida</taxon>
        <taxon>Rhabditina</taxon>
        <taxon>Rhabditomorpha</taxon>
        <taxon>Strongyloidea</taxon>
        <taxon>Heterorhabditidae</taxon>
        <taxon>Heterorhabditis</taxon>
    </lineage>
</organism>
<evidence type="ECO:0000313" key="2">
    <source>
        <dbReference type="WBParaSite" id="Hba_05315"/>
    </source>
</evidence>
<protein>
    <submittedName>
        <fullName evidence="2">Uncharacterized protein</fullName>
    </submittedName>
</protein>
<dbReference type="AlphaFoldDB" id="A0A1I7WJV9"/>
<evidence type="ECO:0000313" key="1">
    <source>
        <dbReference type="Proteomes" id="UP000095283"/>
    </source>
</evidence>
<accession>A0A1I7WJV9</accession>